<dbReference type="EMBL" id="VZAZ01000068">
    <property type="protein sequence ID" value="MQO56635.1"/>
    <property type="molecule type" value="Genomic_DNA"/>
</dbReference>
<proteinExistence type="predicted"/>
<evidence type="ECO:0000256" key="1">
    <source>
        <dbReference type="SAM" id="Phobius"/>
    </source>
</evidence>
<evidence type="ECO:0000313" key="3">
    <source>
        <dbReference type="Proteomes" id="UP000358159"/>
    </source>
</evidence>
<reference evidence="2 3" key="1">
    <citation type="submission" date="2019-09" db="EMBL/GenBank/DDBJ databases">
        <title>Distinct polysaccharide growth profiles of human intestinal Prevotella copri isolates.</title>
        <authorList>
            <person name="Fehlner-Peach H."/>
            <person name="Magnabosco C."/>
            <person name="Raghavan V."/>
            <person name="Scher J.U."/>
            <person name="Tett A."/>
            <person name="Cox L.M."/>
            <person name="Gottsegen C."/>
            <person name="Watters A."/>
            <person name="Wiltshire- Gordon J.D."/>
            <person name="Segata N."/>
            <person name="Bonneau R."/>
            <person name="Littman D.R."/>
        </authorList>
    </citation>
    <scope>NUCLEOTIDE SEQUENCE [LARGE SCALE GENOMIC DNA]</scope>
    <source>
        <strain evidence="2 3">BVe41219</strain>
    </source>
</reference>
<gene>
    <name evidence="2" type="ORF">F7D42_13230</name>
</gene>
<dbReference type="AlphaFoldDB" id="A0A6A7VUB0"/>
<feature type="transmembrane region" description="Helical" evidence="1">
    <location>
        <begin position="140"/>
        <end position="159"/>
    </location>
</feature>
<accession>A0A6A7VUB0</accession>
<organism evidence="2 3">
    <name type="scientific">Segatella copri</name>
    <dbReference type="NCBI Taxonomy" id="165179"/>
    <lineage>
        <taxon>Bacteria</taxon>
        <taxon>Pseudomonadati</taxon>
        <taxon>Bacteroidota</taxon>
        <taxon>Bacteroidia</taxon>
        <taxon>Bacteroidales</taxon>
        <taxon>Prevotellaceae</taxon>
        <taxon>Segatella</taxon>
    </lineage>
</organism>
<comment type="caution">
    <text evidence="2">The sequence shown here is derived from an EMBL/GenBank/DDBJ whole genome shotgun (WGS) entry which is preliminary data.</text>
</comment>
<keyword evidence="1" id="KW-1133">Transmembrane helix</keyword>
<dbReference type="RefSeq" id="WP_153094301.1">
    <property type="nucleotide sequence ID" value="NZ_VZAK01000030.1"/>
</dbReference>
<name>A0A6A7VUB0_9BACT</name>
<sequence length="270" mass="30974">MWFNKQDSDEFYPPKDEYQRKYRQAFEGVVDKYLIYHCEDENAKILIYIDPENDIDWIMKQDPLNGNEELTKERNKWLAKLNIAQASPCLNLTEKNIMKFKIMLGAGYESALYGNFDSVQSCIDQALLFLKARNKEQSRYLILLVSTFIVVMSLIAGYFCDVFSDEKIIGLELGVLGSYVSIWSRFGKMNMTGLASKDIHYLEAFARLLCGGIFAFVAILFIDTGLVLKDITVSNPWAYHCIVGFIAGFNERFVPSIIESFTSNVTEEKK</sequence>
<evidence type="ECO:0000313" key="2">
    <source>
        <dbReference type="EMBL" id="MQO56635.1"/>
    </source>
</evidence>
<dbReference type="Proteomes" id="UP000358159">
    <property type="component" value="Unassembled WGS sequence"/>
</dbReference>
<keyword evidence="1" id="KW-0472">Membrane</keyword>
<feature type="transmembrane region" description="Helical" evidence="1">
    <location>
        <begin position="204"/>
        <end position="222"/>
    </location>
</feature>
<protein>
    <submittedName>
        <fullName evidence="2">Uncharacterized protein</fullName>
    </submittedName>
</protein>
<keyword evidence="1" id="KW-0812">Transmembrane</keyword>